<dbReference type="Proteomes" id="UP000006729">
    <property type="component" value="Chromosome 2"/>
</dbReference>
<dbReference type="AlphaFoldDB" id="A0A3N7G4A1"/>
<organism evidence="2 3">
    <name type="scientific">Populus trichocarpa</name>
    <name type="common">Western balsam poplar</name>
    <name type="synonym">Populus balsamifera subsp. trichocarpa</name>
    <dbReference type="NCBI Taxonomy" id="3694"/>
    <lineage>
        <taxon>Eukaryota</taxon>
        <taxon>Viridiplantae</taxon>
        <taxon>Streptophyta</taxon>
        <taxon>Embryophyta</taxon>
        <taxon>Tracheophyta</taxon>
        <taxon>Spermatophyta</taxon>
        <taxon>Magnoliopsida</taxon>
        <taxon>eudicotyledons</taxon>
        <taxon>Gunneridae</taxon>
        <taxon>Pentapetalae</taxon>
        <taxon>rosids</taxon>
        <taxon>fabids</taxon>
        <taxon>Malpighiales</taxon>
        <taxon>Salicaceae</taxon>
        <taxon>Saliceae</taxon>
        <taxon>Populus</taxon>
    </lineage>
</organism>
<feature type="compositionally biased region" description="Low complexity" evidence="1">
    <location>
        <begin position="34"/>
        <end position="49"/>
    </location>
</feature>
<protein>
    <submittedName>
        <fullName evidence="2">Uncharacterized protein</fullName>
    </submittedName>
</protein>
<gene>
    <name evidence="2" type="ORF">POPTR_002G225650</name>
</gene>
<feature type="region of interest" description="Disordered" evidence="1">
    <location>
        <begin position="24"/>
        <end position="49"/>
    </location>
</feature>
<evidence type="ECO:0000256" key="1">
    <source>
        <dbReference type="SAM" id="MobiDB-lite"/>
    </source>
</evidence>
<name>A0A3N7G4A1_POPTR</name>
<sequence>MDYSISRKGITWAQTSYKVNTKITKQGQTESRRNTIQRQTTTTWQSSNQSTKINRVHLNQRSVTHTHCGIASNR</sequence>
<proteinExistence type="predicted"/>
<accession>A0A3N7G4A1</accession>
<keyword evidence="3" id="KW-1185">Reference proteome</keyword>
<reference evidence="2 3" key="1">
    <citation type="journal article" date="2006" name="Science">
        <title>The genome of black cottonwood, Populus trichocarpa (Torr. &amp; Gray).</title>
        <authorList>
            <person name="Tuskan G.A."/>
            <person name="Difazio S."/>
            <person name="Jansson S."/>
            <person name="Bohlmann J."/>
            <person name="Grigoriev I."/>
            <person name="Hellsten U."/>
            <person name="Putnam N."/>
            <person name="Ralph S."/>
            <person name="Rombauts S."/>
            <person name="Salamov A."/>
            <person name="Schein J."/>
            <person name="Sterck L."/>
            <person name="Aerts A."/>
            <person name="Bhalerao R.R."/>
            <person name="Bhalerao R.P."/>
            <person name="Blaudez D."/>
            <person name="Boerjan W."/>
            <person name="Brun A."/>
            <person name="Brunner A."/>
            <person name="Busov V."/>
            <person name="Campbell M."/>
            <person name="Carlson J."/>
            <person name="Chalot M."/>
            <person name="Chapman J."/>
            <person name="Chen G.L."/>
            <person name="Cooper D."/>
            <person name="Coutinho P.M."/>
            <person name="Couturier J."/>
            <person name="Covert S."/>
            <person name="Cronk Q."/>
            <person name="Cunningham R."/>
            <person name="Davis J."/>
            <person name="Degroeve S."/>
            <person name="Dejardin A."/>
            <person name="Depamphilis C."/>
            <person name="Detter J."/>
            <person name="Dirks B."/>
            <person name="Dubchak I."/>
            <person name="Duplessis S."/>
            <person name="Ehlting J."/>
            <person name="Ellis B."/>
            <person name="Gendler K."/>
            <person name="Goodstein D."/>
            <person name="Gribskov M."/>
            <person name="Grimwood J."/>
            <person name="Groover A."/>
            <person name="Gunter L."/>
            <person name="Hamberger B."/>
            <person name="Heinze B."/>
            <person name="Helariutta Y."/>
            <person name="Henrissat B."/>
            <person name="Holligan D."/>
            <person name="Holt R."/>
            <person name="Huang W."/>
            <person name="Islam-Faridi N."/>
            <person name="Jones S."/>
            <person name="Jones-Rhoades M."/>
            <person name="Jorgensen R."/>
            <person name="Joshi C."/>
            <person name="Kangasjarvi J."/>
            <person name="Karlsson J."/>
            <person name="Kelleher C."/>
            <person name="Kirkpatrick R."/>
            <person name="Kirst M."/>
            <person name="Kohler A."/>
            <person name="Kalluri U."/>
            <person name="Larimer F."/>
            <person name="Leebens-Mack J."/>
            <person name="Leple J.C."/>
            <person name="Locascio P."/>
            <person name="Lou Y."/>
            <person name="Lucas S."/>
            <person name="Martin F."/>
            <person name="Montanini B."/>
            <person name="Napoli C."/>
            <person name="Nelson D.R."/>
            <person name="Nelson C."/>
            <person name="Nieminen K."/>
            <person name="Nilsson O."/>
            <person name="Pereda V."/>
            <person name="Peter G."/>
            <person name="Philippe R."/>
            <person name="Pilate G."/>
            <person name="Poliakov A."/>
            <person name="Razumovskaya J."/>
            <person name="Richardson P."/>
            <person name="Rinaldi C."/>
            <person name="Ritland K."/>
            <person name="Rouze P."/>
            <person name="Ryaboy D."/>
            <person name="Schmutz J."/>
            <person name="Schrader J."/>
            <person name="Segerman B."/>
            <person name="Shin H."/>
            <person name="Siddiqui A."/>
            <person name="Sterky F."/>
            <person name="Terry A."/>
            <person name="Tsai C.J."/>
            <person name="Uberbacher E."/>
            <person name="Unneberg P."/>
            <person name="Vahala J."/>
            <person name="Wall K."/>
            <person name="Wessler S."/>
            <person name="Yang G."/>
            <person name="Yin T."/>
            <person name="Douglas C."/>
            <person name="Marra M."/>
            <person name="Sandberg G."/>
            <person name="Van de Peer Y."/>
            <person name="Rokhsar D."/>
        </authorList>
    </citation>
    <scope>NUCLEOTIDE SEQUENCE [LARGE SCALE GENOMIC DNA]</scope>
    <source>
        <strain evidence="3">cv. Nisqually</strain>
    </source>
</reference>
<dbReference type="EMBL" id="CM009291">
    <property type="protein sequence ID" value="RQO87334.1"/>
    <property type="molecule type" value="Genomic_DNA"/>
</dbReference>
<evidence type="ECO:0000313" key="3">
    <source>
        <dbReference type="Proteomes" id="UP000006729"/>
    </source>
</evidence>
<evidence type="ECO:0000313" key="2">
    <source>
        <dbReference type="EMBL" id="RQO87334.1"/>
    </source>
</evidence>
<dbReference type="InParanoid" id="A0A3N7G4A1"/>